<dbReference type="EMBL" id="AGNL01036608">
    <property type="protein sequence ID" value="EJK53987.1"/>
    <property type="molecule type" value="Genomic_DNA"/>
</dbReference>
<name>K0S507_THAOC</name>
<sequence length="183" mass="18735">GETSAQSGPVPGPGSGSAQSTSRTTTAMPMETPRQAPGAAARGSVRRGVDEPRGASMSHVDEPGEQLPHRGPARLHRRSASGSTRGQASGGTLLYLSLLGNRAAAAPEPSSRATPLVVRQTVPRMRTPRGSIGGGGFRRGRPRQRTPSTSTSNTRHAPGHGLISAAALSGGRSTSRVTVNYTA</sequence>
<dbReference type="Proteomes" id="UP000266841">
    <property type="component" value="Unassembled WGS sequence"/>
</dbReference>
<feature type="region of interest" description="Disordered" evidence="1">
    <location>
        <begin position="122"/>
        <end position="160"/>
    </location>
</feature>
<feature type="compositionally biased region" description="Low complexity" evidence="1">
    <location>
        <begin position="145"/>
        <end position="155"/>
    </location>
</feature>
<keyword evidence="3" id="KW-1185">Reference proteome</keyword>
<dbReference type="AlphaFoldDB" id="K0S507"/>
<evidence type="ECO:0000313" key="2">
    <source>
        <dbReference type="EMBL" id="EJK53987.1"/>
    </source>
</evidence>
<feature type="non-terminal residue" evidence="2">
    <location>
        <position position="1"/>
    </location>
</feature>
<evidence type="ECO:0000313" key="3">
    <source>
        <dbReference type="Proteomes" id="UP000266841"/>
    </source>
</evidence>
<reference evidence="2 3" key="1">
    <citation type="journal article" date="2012" name="Genome Biol.">
        <title>Genome and low-iron response of an oceanic diatom adapted to chronic iron limitation.</title>
        <authorList>
            <person name="Lommer M."/>
            <person name="Specht M."/>
            <person name="Roy A.S."/>
            <person name="Kraemer L."/>
            <person name="Andreson R."/>
            <person name="Gutowska M.A."/>
            <person name="Wolf J."/>
            <person name="Bergner S.V."/>
            <person name="Schilhabel M.B."/>
            <person name="Klostermeier U.C."/>
            <person name="Beiko R.G."/>
            <person name="Rosenstiel P."/>
            <person name="Hippler M."/>
            <person name="Laroche J."/>
        </authorList>
    </citation>
    <scope>NUCLEOTIDE SEQUENCE [LARGE SCALE GENOMIC DNA]</scope>
    <source>
        <strain evidence="2 3">CCMP1005</strain>
    </source>
</reference>
<proteinExistence type="predicted"/>
<evidence type="ECO:0000256" key="1">
    <source>
        <dbReference type="SAM" id="MobiDB-lite"/>
    </source>
</evidence>
<feature type="region of interest" description="Disordered" evidence="1">
    <location>
        <begin position="1"/>
        <end position="89"/>
    </location>
</feature>
<comment type="caution">
    <text evidence="2">The sequence shown here is derived from an EMBL/GenBank/DDBJ whole genome shotgun (WGS) entry which is preliminary data.</text>
</comment>
<accession>K0S507</accession>
<organism evidence="2 3">
    <name type="scientific">Thalassiosira oceanica</name>
    <name type="common">Marine diatom</name>
    <dbReference type="NCBI Taxonomy" id="159749"/>
    <lineage>
        <taxon>Eukaryota</taxon>
        <taxon>Sar</taxon>
        <taxon>Stramenopiles</taxon>
        <taxon>Ochrophyta</taxon>
        <taxon>Bacillariophyta</taxon>
        <taxon>Coscinodiscophyceae</taxon>
        <taxon>Thalassiosirophycidae</taxon>
        <taxon>Thalassiosirales</taxon>
        <taxon>Thalassiosiraceae</taxon>
        <taxon>Thalassiosira</taxon>
    </lineage>
</organism>
<protein>
    <submittedName>
        <fullName evidence="2">Uncharacterized protein</fullName>
    </submittedName>
</protein>
<gene>
    <name evidence="2" type="ORF">THAOC_26472</name>
</gene>